<dbReference type="InterPro" id="IPR000631">
    <property type="entry name" value="CARKD"/>
</dbReference>
<keyword evidence="7 17" id="KW-0067">ATP-binding</keyword>
<comment type="subunit">
    <text evidence="17">Homotetramer.</text>
</comment>
<dbReference type="InterPro" id="IPR036652">
    <property type="entry name" value="YjeF_N_dom_sf"/>
</dbReference>
<evidence type="ECO:0000256" key="8">
    <source>
        <dbReference type="ARBA" id="ARBA00022857"/>
    </source>
</evidence>
<name>A0A0U2WTV7_9CREN</name>
<evidence type="ECO:0000313" key="22">
    <source>
        <dbReference type="EMBL" id="ALU29538.1"/>
    </source>
</evidence>
<keyword evidence="9 18" id="KW-0630">Potassium</keyword>
<feature type="binding site" evidence="17">
    <location>
        <position position="364"/>
    </location>
    <ligand>
        <name>(6S)-NADPHX</name>
        <dbReference type="ChEBI" id="CHEBI:64076"/>
    </ligand>
</feature>
<evidence type="ECO:0000313" key="25">
    <source>
        <dbReference type="Proteomes" id="UP000065473"/>
    </source>
</evidence>
<evidence type="ECO:0000256" key="4">
    <source>
        <dbReference type="ARBA" id="ARBA00009524"/>
    </source>
</evidence>
<evidence type="ECO:0000256" key="17">
    <source>
        <dbReference type="HAMAP-Rule" id="MF_01965"/>
    </source>
</evidence>
<comment type="catalytic activity">
    <reaction evidence="16 17 19">
        <text>(6S)-NADPHX + ADP = AMP + phosphate + NADPH + H(+)</text>
        <dbReference type="Rhea" id="RHEA:32235"/>
        <dbReference type="ChEBI" id="CHEBI:15378"/>
        <dbReference type="ChEBI" id="CHEBI:43474"/>
        <dbReference type="ChEBI" id="CHEBI:57783"/>
        <dbReference type="ChEBI" id="CHEBI:64076"/>
        <dbReference type="ChEBI" id="CHEBI:456215"/>
        <dbReference type="ChEBI" id="CHEBI:456216"/>
        <dbReference type="EC" id="4.2.1.136"/>
    </reaction>
</comment>
<dbReference type="Proteomes" id="UP000060043">
    <property type="component" value="Chromosome"/>
</dbReference>
<keyword evidence="10 17" id="KW-0520">NAD</keyword>
<evidence type="ECO:0000313" key="23">
    <source>
        <dbReference type="EMBL" id="ALU32268.1"/>
    </source>
</evidence>
<dbReference type="NCBIfam" id="TIGR00196">
    <property type="entry name" value="yjeF_cterm"/>
    <property type="match status" value="1"/>
</dbReference>
<dbReference type="Pfam" id="PF01256">
    <property type="entry name" value="Carb_kinase"/>
    <property type="match status" value="1"/>
</dbReference>
<feature type="binding site" evidence="18">
    <location>
        <position position="157"/>
    </location>
    <ligand>
        <name>(6S)-NADPHX</name>
        <dbReference type="ChEBI" id="CHEBI:64076"/>
    </ligand>
</feature>
<evidence type="ECO:0000256" key="18">
    <source>
        <dbReference type="HAMAP-Rule" id="MF_01966"/>
    </source>
</evidence>
<comment type="catalytic activity">
    <reaction evidence="1 18 19">
        <text>(6R)-NADHX = (6S)-NADHX</text>
        <dbReference type="Rhea" id="RHEA:32215"/>
        <dbReference type="ChEBI" id="CHEBI:64074"/>
        <dbReference type="ChEBI" id="CHEBI:64075"/>
        <dbReference type="EC" id="5.1.99.6"/>
    </reaction>
</comment>
<feature type="binding site" evidence="18">
    <location>
        <position position="160"/>
    </location>
    <ligand>
        <name>K(+)</name>
        <dbReference type="ChEBI" id="CHEBI:29103"/>
    </ligand>
</feature>
<dbReference type="EC" id="5.1.99.6" evidence="19"/>
<dbReference type="STRING" id="1435377.SUSAZ_00265"/>
<evidence type="ECO:0000259" key="20">
    <source>
        <dbReference type="PROSITE" id="PS51383"/>
    </source>
</evidence>
<dbReference type="RefSeq" id="WP_011276987.1">
    <property type="nucleotide sequence ID" value="NZ_BHWZ01000001.1"/>
</dbReference>
<comment type="similarity">
    <text evidence="18">Belongs to the NnrE/AIBP family.</text>
</comment>
<sequence>MITSKRMKALEINSEALGVPTLLLMENAGRSVKDEIMKRLNLDYSKKVVVFAGTGGKGGDGLVVARHLASEGSEVHVLLLGENKHPDAIINLNAIYEMDYSIREVKLIKDTDELQPVKADVLIDAMLGTGFSGKVREPFRTAIRVFNQSSGFKVSIDIPSGINADDEEQQGEHVIPDLIVTFHDLKPGLKKFESKVVVKKIGIPKEAEIYVGPGDVIVNVKKREYNTKKGDNGRVLIIGGNFTFSGAPTLSALGALRTGADLVYVASPEETAKVISSFSPDLISIKLKGKNISTDNLDELKPWIDKADVVVVGPGMGQERETVDASIEIVRYLKAKNKPSVIDADALKSVAGMELFPNAVITPHAGEFKIYSGVQPDSNMRKRIEQVKECSLKCNCVVLLKGYVDIIAEKEEFKLNKTGNPGMAVGGTGDTLTGIIASFMAQKLSPFTSAYLGAFVNGLAGSIAYEKLGAHLVATDIIENIPKVINEPLEVFKKKVYKRILDT</sequence>
<keyword evidence="12 17" id="KW-0456">Lyase</keyword>
<dbReference type="CDD" id="cd01171">
    <property type="entry name" value="YXKO-related"/>
    <property type="match status" value="1"/>
</dbReference>
<dbReference type="Proteomes" id="UP000065473">
    <property type="component" value="Chromosome"/>
</dbReference>
<comment type="similarity">
    <text evidence="3 19">In the N-terminal section; belongs to the NnrE/AIBP family.</text>
</comment>
<evidence type="ECO:0000256" key="11">
    <source>
        <dbReference type="ARBA" id="ARBA00023235"/>
    </source>
</evidence>
<dbReference type="PaxDb" id="1435377-SUSAZ_00265"/>
<dbReference type="GO" id="GO:0110051">
    <property type="term" value="P:metabolite repair"/>
    <property type="evidence" value="ECO:0007669"/>
    <property type="project" value="TreeGrafter"/>
</dbReference>
<dbReference type="PROSITE" id="PS51383">
    <property type="entry name" value="YJEF_C_3"/>
    <property type="match status" value="1"/>
</dbReference>
<dbReference type="Gene3D" id="3.40.50.10260">
    <property type="entry name" value="YjeF N-terminal domain"/>
    <property type="match status" value="1"/>
</dbReference>
<evidence type="ECO:0000256" key="5">
    <source>
        <dbReference type="ARBA" id="ARBA00022723"/>
    </source>
</evidence>
<dbReference type="PANTHER" id="PTHR12592">
    <property type="entry name" value="ATP-DEPENDENT (S)-NAD(P)H-HYDRATE DEHYDRATASE FAMILY MEMBER"/>
    <property type="match status" value="1"/>
</dbReference>
<dbReference type="SUPFAM" id="SSF53613">
    <property type="entry name" value="Ribokinase-like"/>
    <property type="match status" value="1"/>
</dbReference>
<evidence type="ECO:0000256" key="9">
    <source>
        <dbReference type="ARBA" id="ARBA00022958"/>
    </source>
</evidence>
<evidence type="ECO:0000256" key="3">
    <source>
        <dbReference type="ARBA" id="ARBA00006001"/>
    </source>
</evidence>
<feature type="binding site" evidence="18">
    <location>
        <begin position="128"/>
        <end position="134"/>
    </location>
    <ligand>
        <name>(6S)-NADPHX</name>
        <dbReference type="ChEBI" id="CHEBI:64076"/>
    </ligand>
</feature>
<evidence type="ECO:0000256" key="19">
    <source>
        <dbReference type="PIRNR" id="PIRNR017184"/>
    </source>
</evidence>
<feature type="domain" description="YjeF N-terminal" evidence="21">
    <location>
        <begin position="7"/>
        <end position="209"/>
    </location>
</feature>
<feature type="binding site" evidence="17">
    <location>
        <position position="429"/>
    </location>
    <ligand>
        <name>AMP</name>
        <dbReference type="ChEBI" id="CHEBI:456215"/>
    </ligand>
</feature>
<dbReference type="HAMAP" id="MF_01965">
    <property type="entry name" value="NADHX_dehydratase"/>
    <property type="match status" value="1"/>
</dbReference>
<feature type="binding site" evidence="17">
    <location>
        <position position="430"/>
    </location>
    <ligand>
        <name>(6S)-NADPHX</name>
        <dbReference type="ChEBI" id="CHEBI:64076"/>
    </ligand>
</feature>
<comment type="function">
    <text evidence="17">Catalyzes the dehydration of the S-form of NAD(P)HX at the expense of ADP, which is converted to AMP. Together with NAD(P)HX epimerase, which catalyzes the epimerization of the S- and R-forms, the enzyme allows the repair of both epimers of NAD(P)HX, a damaged form of NAD(P)H that is a result of enzymatic or heat-dependent hydration.</text>
</comment>
<feature type="binding site" evidence="17">
    <location>
        <position position="315"/>
    </location>
    <ligand>
        <name>(6S)-NADPHX</name>
        <dbReference type="ChEBI" id="CHEBI:64076"/>
    </ligand>
</feature>
<dbReference type="OMA" id="NAHKGDY"/>
<evidence type="ECO:0000313" key="24">
    <source>
        <dbReference type="Proteomes" id="UP000060043"/>
    </source>
</evidence>
<dbReference type="PROSITE" id="PS51385">
    <property type="entry name" value="YJEF_N"/>
    <property type="match status" value="1"/>
</dbReference>
<evidence type="ECO:0000256" key="10">
    <source>
        <dbReference type="ARBA" id="ARBA00023027"/>
    </source>
</evidence>
<feature type="domain" description="YjeF C-terminal" evidence="20">
    <location>
        <begin position="212"/>
        <end position="488"/>
    </location>
</feature>
<dbReference type="GO" id="GO:0046872">
    <property type="term" value="F:metal ion binding"/>
    <property type="evidence" value="ECO:0007669"/>
    <property type="project" value="UniProtKB-UniRule"/>
</dbReference>
<comment type="caution">
    <text evidence="17">Lacks conserved residue(s) required for the propagation of feature annotation.</text>
</comment>
<comment type="function">
    <text evidence="18">Catalyzes the epimerization of the S- and R-forms of NAD(P)HX, a damaged form of NAD(P)H that is a result of enzymatic or heat-dependent hydration. This is a prerequisite for the S-specific NAD(P)H-hydrate dehydratase to allow the repair of both epimers of NAD(P)HX.</text>
</comment>
<evidence type="ECO:0000256" key="12">
    <source>
        <dbReference type="ARBA" id="ARBA00023239"/>
    </source>
</evidence>
<reference evidence="24 25" key="1">
    <citation type="submission" date="2015-12" db="EMBL/GenBank/DDBJ databases">
        <title>A stable core within a dynamic pangenome in Sulfolobus acidocaldarius.</title>
        <authorList>
            <person name="Anderson R."/>
            <person name="Kouris A."/>
            <person name="Seward C."/>
            <person name="Campbell K."/>
            <person name="Whitaker R."/>
        </authorList>
    </citation>
    <scope>NUCLEOTIDE SEQUENCE [LARGE SCALE GENOMIC DNA]</scope>
    <source>
        <strain evidence="22 25">GG12-C01-09</strain>
        <strain evidence="23 24">NG05B_CO5_07</strain>
    </source>
</reference>
<dbReference type="InterPro" id="IPR030677">
    <property type="entry name" value="Nnr"/>
</dbReference>
<dbReference type="NCBIfam" id="TIGR00197">
    <property type="entry name" value="yjeF_nterm"/>
    <property type="match status" value="1"/>
</dbReference>
<dbReference type="Pfam" id="PF03853">
    <property type="entry name" value="YjeF_N"/>
    <property type="match status" value="1"/>
</dbReference>
<comment type="catalytic activity">
    <reaction evidence="15 17 19">
        <text>(6S)-NADHX + ADP = AMP + phosphate + NADH + H(+)</text>
        <dbReference type="Rhea" id="RHEA:32223"/>
        <dbReference type="ChEBI" id="CHEBI:15378"/>
        <dbReference type="ChEBI" id="CHEBI:43474"/>
        <dbReference type="ChEBI" id="CHEBI:57945"/>
        <dbReference type="ChEBI" id="CHEBI:64074"/>
        <dbReference type="ChEBI" id="CHEBI:456215"/>
        <dbReference type="ChEBI" id="CHEBI:456216"/>
        <dbReference type="EC" id="4.2.1.136"/>
    </reaction>
</comment>
<evidence type="ECO:0000256" key="7">
    <source>
        <dbReference type="ARBA" id="ARBA00022840"/>
    </source>
</evidence>
<evidence type="ECO:0000259" key="21">
    <source>
        <dbReference type="PROSITE" id="PS51385"/>
    </source>
</evidence>
<comment type="cofactor">
    <cofactor evidence="17">
        <name>Mg(2+)</name>
        <dbReference type="ChEBI" id="CHEBI:18420"/>
    </cofactor>
</comment>
<comment type="similarity">
    <text evidence="17">Belongs to the NnrD/CARKD family.</text>
</comment>
<dbReference type="EMBL" id="CP013694">
    <property type="protein sequence ID" value="ALU29538.1"/>
    <property type="molecule type" value="Genomic_DNA"/>
</dbReference>
<gene>
    <name evidence="17" type="primary">nnrD</name>
    <name evidence="18" type="synonym">nnrE</name>
    <name evidence="22" type="ORF">ATY89_05985</name>
    <name evidence="23" type="ORF">ATZ20_09010</name>
</gene>
<evidence type="ECO:0000256" key="16">
    <source>
        <dbReference type="ARBA" id="ARBA00049209"/>
    </source>
</evidence>
<dbReference type="PANTHER" id="PTHR12592:SF0">
    <property type="entry name" value="ATP-DEPENDENT (S)-NAD(P)H-HYDRATE DEHYDRATASE"/>
    <property type="match status" value="1"/>
</dbReference>
<dbReference type="EMBL" id="CP013695">
    <property type="protein sequence ID" value="ALU32268.1"/>
    <property type="molecule type" value="Genomic_DNA"/>
</dbReference>
<comment type="similarity">
    <text evidence="4 19">In the C-terminal section; belongs to the NnrD/CARKD family.</text>
</comment>
<dbReference type="SMR" id="A0A0U2WTV7"/>
<accession>A0A0U2WTV7</accession>
<dbReference type="PROSITE" id="PS01050">
    <property type="entry name" value="YJEF_C_2"/>
    <property type="match status" value="1"/>
</dbReference>
<dbReference type="SUPFAM" id="SSF64153">
    <property type="entry name" value="YjeF N-terminal domain-like"/>
    <property type="match status" value="1"/>
</dbReference>
<dbReference type="GO" id="GO:0005524">
    <property type="term" value="F:ATP binding"/>
    <property type="evidence" value="ECO:0007669"/>
    <property type="project" value="UniProtKB-UniRule"/>
</dbReference>
<evidence type="ECO:0000256" key="2">
    <source>
        <dbReference type="ARBA" id="ARBA00000909"/>
    </source>
</evidence>
<evidence type="ECO:0000256" key="6">
    <source>
        <dbReference type="ARBA" id="ARBA00022741"/>
    </source>
</evidence>
<keyword evidence="6 17" id="KW-0547">Nucleotide-binding</keyword>
<dbReference type="GO" id="GO:0052856">
    <property type="term" value="F:NAD(P)HX epimerase activity"/>
    <property type="evidence" value="ECO:0007669"/>
    <property type="project" value="UniProtKB-UniRule"/>
</dbReference>
<comment type="function">
    <text evidence="14 19">Bifunctional enzyme that catalyzes the epimerization of the S- and R-forms of NAD(P)HX and the dehydration of the S-form of NAD(P)HX at the expense of ADP, which is converted to AMP. This allows the repair of both epimers of NAD(P)HX, a damaged form of NAD(P)H that is a result of enzymatic or heat-dependent hydration.</text>
</comment>
<dbReference type="InterPro" id="IPR004443">
    <property type="entry name" value="YjeF_N_dom"/>
</dbReference>
<dbReference type="OrthoDB" id="15148at2157"/>
<dbReference type="Gene3D" id="3.40.1190.20">
    <property type="match status" value="1"/>
</dbReference>
<comment type="catalytic activity">
    <reaction evidence="2 18 19">
        <text>(6R)-NADPHX = (6S)-NADPHX</text>
        <dbReference type="Rhea" id="RHEA:32227"/>
        <dbReference type="ChEBI" id="CHEBI:64076"/>
        <dbReference type="ChEBI" id="CHEBI:64077"/>
        <dbReference type="EC" id="5.1.99.6"/>
    </reaction>
</comment>
<evidence type="ECO:0000256" key="14">
    <source>
        <dbReference type="ARBA" id="ARBA00025153"/>
    </source>
</evidence>
<dbReference type="EC" id="4.2.1.136" evidence="19"/>
<dbReference type="GO" id="GO:0046496">
    <property type="term" value="P:nicotinamide nucleotide metabolic process"/>
    <property type="evidence" value="ECO:0007669"/>
    <property type="project" value="UniProtKB-UniRule"/>
</dbReference>
<proteinExistence type="inferred from homology"/>
<dbReference type="InterPro" id="IPR017953">
    <property type="entry name" value="Carbohydrate_kinase_pred_CS"/>
</dbReference>
<dbReference type="GeneID" id="14550588"/>
<dbReference type="GO" id="GO:0052855">
    <property type="term" value="F:ADP-dependent NAD(P)H-hydrate dehydratase activity"/>
    <property type="evidence" value="ECO:0007669"/>
    <property type="project" value="UniProtKB-UniRule"/>
</dbReference>
<dbReference type="HAMAP" id="MF_01966">
    <property type="entry name" value="NADHX_epimerase"/>
    <property type="match status" value="1"/>
</dbReference>
<feature type="binding site" evidence="17">
    <location>
        <position position="247"/>
    </location>
    <ligand>
        <name>(6S)-NADPHX</name>
        <dbReference type="ChEBI" id="CHEBI:64076"/>
    </ligand>
</feature>
<evidence type="ECO:0000256" key="13">
    <source>
        <dbReference type="ARBA" id="ARBA00023268"/>
    </source>
</evidence>
<keyword evidence="11 18" id="KW-0413">Isomerase</keyword>
<organism evidence="22 25">
    <name type="scientific">Sulfolobus acidocaldarius</name>
    <dbReference type="NCBI Taxonomy" id="2285"/>
    <lineage>
        <taxon>Archaea</taxon>
        <taxon>Thermoproteota</taxon>
        <taxon>Thermoprotei</taxon>
        <taxon>Sulfolobales</taxon>
        <taxon>Sulfolobaceae</taxon>
        <taxon>Sulfolobus</taxon>
    </lineage>
</organism>
<evidence type="ECO:0000256" key="15">
    <source>
        <dbReference type="ARBA" id="ARBA00048238"/>
    </source>
</evidence>
<keyword evidence="8 17" id="KW-0521">NADP</keyword>
<comment type="cofactor">
    <cofactor evidence="18 19">
        <name>K(+)</name>
        <dbReference type="ChEBI" id="CHEBI:29103"/>
    </cofactor>
    <text evidence="18 19">Binds 1 potassium ion per subunit.</text>
</comment>
<protein>
    <recommendedName>
        <fullName evidence="19">Bifunctional NAD(P)H-hydrate repair enzyme</fullName>
    </recommendedName>
    <alternativeName>
        <fullName evidence="19">Nicotinamide nucleotide repair protein</fullName>
    </alternativeName>
    <domain>
        <recommendedName>
            <fullName evidence="19">ADP-dependent (S)-NAD(P)H-hydrate dehydratase</fullName>
            <ecNumber evidence="19">4.2.1.136</ecNumber>
        </recommendedName>
        <alternativeName>
            <fullName evidence="19">ADP-dependent NAD(P)HX dehydratase</fullName>
        </alternativeName>
    </domain>
    <domain>
        <recommendedName>
            <fullName evidence="19">NAD(P)H-hydrate epimerase</fullName>
            <ecNumber evidence="19">5.1.99.6</ecNumber>
        </recommendedName>
    </domain>
</protein>
<dbReference type="InterPro" id="IPR029056">
    <property type="entry name" value="Ribokinase-like"/>
</dbReference>
<dbReference type="PIRSF" id="PIRSF017184">
    <property type="entry name" value="Nnr"/>
    <property type="match status" value="1"/>
</dbReference>
<keyword evidence="5 18" id="KW-0479">Metal-binding</keyword>
<feature type="binding site" evidence="18">
    <location>
        <position position="124"/>
    </location>
    <ligand>
        <name>K(+)</name>
        <dbReference type="ChEBI" id="CHEBI:29103"/>
    </ligand>
</feature>
<keyword evidence="13" id="KW-0511">Multifunctional enzyme</keyword>
<evidence type="ECO:0000256" key="1">
    <source>
        <dbReference type="ARBA" id="ARBA00000013"/>
    </source>
</evidence>
<dbReference type="AlphaFoldDB" id="A0A0U2WTV7"/>